<dbReference type="Gene3D" id="1.10.260.40">
    <property type="entry name" value="lambda repressor-like DNA-binding domains"/>
    <property type="match status" value="1"/>
</dbReference>
<dbReference type="CDD" id="cd00093">
    <property type="entry name" value="HTH_XRE"/>
    <property type="match status" value="1"/>
</dbReference>
<dbReference type="Pfam" id="PF01381">
    <property type="entry name" value="HTH_3"/>
    <property type="match status" value="1"/>
</dbReference>
<dbReference type="RefSeq" id="WP_015732362.1">
    <property type="nucleotide sequence ID" value="NC_013410.1"/>
</dbReference>
<evidence type="ECO:0000313" key="2">
    <source>
        <dbReference type="EMBL" id="ACX76212.1"/>
    </source>
</evidence>
<feature type="domain" description="HTH cro/C1-type" evidence="1">
    <location>
        <begin position="73"/>
        <end position="127"/>
    </location>
</feature>
<keyword evidence="3" id="KW-1185">Reference proteome</keyword>
<dbReference type="InterPro" id="IPR001387">
    <property type="entry name" value="Cro/C1-type_HTH"/>
</dbReference>
<evidence type="ECO:0000259" key="1">
    <source>
        <dbReference type="PROSITE" id="PS50943"/>
    </source>
</evidence>
<dbReference type="Proteomes" id="UP000001497">
    <property type="component" value="Chromosome"/>
</dbReference>
<gene>
    <name evidence="2" type="ordered locus">Fisuc_2628</name>
</gene>
<protein>
    <submittedName>
        <fullName evidence="2">Transcriptional regulator, XRE family</fullName>
    </submittedName>
</protein>
<proteinExistence type="predicted"/>
<name>A0ABM5LKN9_FIBSS</name>
<reference evidence="2" key="1">
    <citation type="submission" date="2009-10" db="EMBL/GenBank/DDBJ databases">
        <title>Complete sequence of Fibrobacter succinogenes subsp. succinogenes S85.</title>
        <authorList>
            <consortium name="US DOE Joint Genome Institute"/>
            <person name="Lucas S."/>
            <person name="Copeland A."/>
            <person name="Lapidus A."/>
            <person name="Glavina del Rio T."/>
            <person name="Tice H."/>
            <person name="Bruce D."/>
            <person name="Goodwin L."/>
            <person name="Pitluck S."/>
            <person name="Chertkov O."/>
            <person name="Detter J.C."/>
            <person name="Han C."/>
            <person name="Tapia R."/>
            <person name="Larimer F."/>
            <person name="Land M."/>
            <person name="Hauser L."/>
            <person name="Kyrpides N."/>
            <person name="Mikhailova N."/>
            <person name="Weimer P.J."/>
            <person name="Stevenson D.M."/>
            <person name="Boyum J."/>
            <person name="Brumm P.I."/>
            <person name="Mead D."/>
        </authorList>
    </citation>
    <scope>NUCLEOTIDE SEQUENCE [LARGE SCALE GENOMIC DNA]</scope>
    <source>
        <strain evidence="2">S85</strain>
    </source>
</reference>
<sequence length="136" mass="15271">MQAVVEAPPMQNTDEPVSFKVSGKNIPKPVIAFLDALFPDSVRIEDDDDVLEPVEEMDWYKKAKKNINPAKTLKIMRINAGLTQAQLAQKVGLAKQNYNSLERGAWPISMLMSKKLADALGTSYLMFFRENKSRSP</sequence>
<dbReference type="SMART" id="SM00530">
    <property type="entry name" value="HTH_XRE"/>
    <property type="match status" value="1"/>
</dbReference>
<dbReference type="PROSITE" id="PS50943">
    <property type="entry name" value="HTH_CROC1"/>
    <property type="match status" value="1"/>
</dbReference>
<dbReference type="SUPFAM" id="SSF47413">
    <property type="entry name" value="lambda repressor-like DNA-binding domains"/>
    <property type="match status" value="1"/>
</dbReference>
<evidence type="ECO:0000313" key="3">
    <source>
        <dbReference type="Proteomes" id="UP000001497"/>
    </source>
</evidence>
<accession>A0ABM5LKN9</accession>
<dbReference type="EMBL" id="CP001792">
    <property type="protein sequence ID" value="ACX76212.1"/>
    <property type="molecule type" value="Genomic_DNA"/>
</dbReference>
<organism evidence="2 3">
    <name type="scientific">Fibrobacter succinogenes (strain ATCC 19169 / S85)</name>
    <dbReference type="NCBI Taxonomy" id="59374"/>
    <lineage>
        <taxon>Bacteria</taxon>
        <taxon>Pseudomonadati</taxon>
        <taxon>Fibrobacterota</taxon>
        <taxon>Fibrobacteria</taxon>
        <taxon>Fibrobacterales</taxon>
        <taxon>Fibrobacteraceae</taxon>
        <taxon>Fibrobacter</taxon>
    </lineage>
</organism>
<dbReference type="InterPro" id="IPR010982">
    <property type="entry name" value="Lambda_DNA-bd_dom_sf"/>
</dbReference>